<evidence type="ECO:0000256" key="1">
    <source>
        <dbReference type="SAM" id="MobiDB-lite"/>
    </source>
</evidence>
<evidence type="ECO:0000313" key="3">
    <source>
        <dbReference type="Proteomes" id="UP001347146"/>
    </source>
</evidence>
<gene>
    <name evidence="2" type="ORF">VZC37_01420</name>
</gene>
<feature type="compositionally biased region" description="Basic and acidic residues" evidence="1">
    <location>
        <begin position="250"/>
        <end position="261"/>
    </location>
</feature>
<feature type="compositionally biased region" description="Basic and acidic residues" evidence="1">
    <location>
        <begin position="31"/>
        <end position="40"/>
    </location>
</feature>
<dbReference type="EMBL" id="JAZDUF010000001">
    <property type="protein sequence ID" value="MEE3848973.1"/>
    <property type="molecule type" value="Genomic_DNA"/>
</dbReference>
<feature type="compositionally biased region" description="Acidic residues" evidence="1">
    <location>
        <begin position="48"/>
        <end position="62"/>
    </location>
</feature>
<protein>
    <submittedName>
        <fullName evidence="2">Uncharacterized protein</fullName>
    </submittedName>
</protein>
<sequence>MNENDSSTNETHDHPALAMENHAPIEYEDGEPGRWVRDPDDPAFEIWEPVDVEDSQTDEAEQEPPVVVATRGFDANRKPKEVVWGDGRTPNPDRVCTARKTNGQPCTRIAIAGGNVCPAHGGLAPHIQAKARARLQDASDRMARRLLRFTDDENVPPAVQLAATRDALDRAGLSAKTAVEVEVGPNKGFQDILNAMMAGGSRAESRSRRGVTDEPAQDDWIAQELAVVDAEVVDDPVVSPAPRPEPPAPRPDDHRDPRDDDGGFQSMEDALTQLRAAPIPQHHRRDRH</sequence>
<feature type="region of interest" description="Disordered" evidence="1">
    <location>
        <begin position="231"/>
        <end position="288"/>
    </location>
</feature>
<keyword evidence="3" id="KW-1185">Reference proteome</keyword>
<reference evidence="2 3" key="1">
    <citation type="submission" date="2024-01" db="EMBL/GenBank/DDBJ databases">
        <title>Draft genome sequence of Gordonia sp. LSe1-13.</title>
        <authorList>
            <person name="Suphannarot A."/>
            <person name="Mingma R."/>
        </authorList>
    </citation>
    <scope>NUCLEOTIDE SEQUENCE [LARGE SCALE GENOMIC DNA]</scope>
    <source>
        <strain evidence="2 3">LSe1-13</strain>
    </source>
</reference>
<evidence type="ECO:0000313" key="2">
    <source>
        <dbReference type="EMBL" id="MEE3848973.1"/>
    </source>
</evidence>
<proteinExistence type="predicted"/>
<feature type="compositionally biased region" description="Pro residues" evidence="1">
    <location>
        <begin position="239"/>
        <end position="249"/>
    </location>
</feature>
<feature type="region of interest" description="Disordered" evidence="1">
    <location>
        <begin position="1"/>
        <end position="73"/>
    </location>
</feature>
<dbReference type="RefSeq" id="WP_330430636.1">
    <property type="nucleotide sequence ID" value="NZ_JAZDUF010000001.1"/>
</dbReference>
<name>A0ABU7M787_9ACTN</name>
<comment type="caution">
    <text evidence="2">The sequence shown here is derived from an EMBL/GenBank/DDBJ whole genome shotgun (WGS) entry which is preliminary data.</text>
</comment>
<accession>A0ABU7M787</accession>
<dbReference type="Proteomes" id="UP001347146">
    <property type="component" value="Unassembled WGS sequence"/>
</dbReference>
<organism evidence="2 3">
    <name type="scientific">Gordonia sesuvii</name>
    <dbReference type="NCBI Taxonomy" id="3116777"/>
    <lineage>
        <taxon>Bacteria</taxon>
        <taxon>Bacillati</taxon>
        <taxon>Actinomycetota</taxon>
        <taxon>Actinomycetes</taxon>
        <taxon>Mycobacteriales</taxon>
        <taxon>Gordoniaceae</taxon>
        <taxon>Gordonia</taxon>
    </lineage>
</organism>